<evidence type="ECO:0000313" key="1">
    <source>
        <dbReference type="EMBL" id="MED6272141.1"/>
    </source>
</evidence>
<accession>A0ABU7DB61</accession>
<gene>
    <name evidence="1" type="ORF">CHARACLAT_027216</name>
</gene>
<dbReference type="Proteomes" id="UP001352852">
    <property type="component" value="Unassembled WGS sequence"/>
</dbReference>
<comment type="caution">
    <text evidence="1">The sequence shown here is derived from an EMBL/GenBank/DDBJ whole genome shotgun (WGS) entry which is preliminary data.</text>
</comment>
<sequence length="69" mass="7852">MIKISLLHALQVEILQNRQCIKYSPFSAVCLYSLHPESKFLFVFVNDKLINNSSTLAAPSGPRFQGDRR</sequence>
<dbReference type="EMBL" id="JAHUTJ010019792">
    <property type="protein sequence ID" value="MED6272141.1"/>
    <property type="molecule type" value="Genomic_DNA"/>
</dbReference>
<proteinExistence type="predicted"/>
<organism evidence="1 2">
    <name type="scientific">Characodon lateralis</name>
    <dbReference type="NCBI Taxonomy" id="208331"/>
    <lineage>
        <taxon>Eukaryota</taxon>
        <taxon>Metazoa</taxon>
        <taxon>Chordata</taxon>
        <taxon>Craniata</taxon>
        <taxon>Vertebrata</taxon>
        <taxon>Euteleostomi</taxon>
        <taxon>Actinopterygii</taxon>
        <taxon>Neopterygii</taxon>
        <taxon>Teleostei</taxon>
        <taxon>Neoteleostei</taxon>
        <taxon>Acanthomorphata</taxon>
        <taxon>Ovalentaria</taxon>
        <taxon>Atherinomorphae</taxon>
        <taxon>Cyprinodontiformes</taxon>
        <taxon>Goodeidae</taxon>
        <taxon>Characodon</taxon>
    </lineage>
</organism>
<keyword evidence="2" id="KW-1185">Reference proteome</keyword>
<name>A0ABU7DB61_9TELE</name>
<protein>
    <submittedName>
        <fullName evidence="1">Uncharacterized protein</fullName>
    </submittedName>
</protein>
<reference evidence="1 2" key="1">
    <citation type="submission" date="2021-06" db="EMBL/GenBank/DDBJ databases">
        <authorList>
            <person name="Palmer J.M."/>
        </authorList>
    </citation>
    <scope>NUCLEOTIDE SEQUENCE [LARGE SCALE GENOMIC DNA]</scope>
    <source>
        <strain evidence="1 2">CL_MEX2019</strain>
        <tissue evidence="1">Muscle</tissue>
    </source>
</reference>
<evidence type="ECO:0000313" key="2">
    <source>
        <dbReference type="Proteomes" id="UP001352852"/>
    </source>
</evidence>